<evidence type="ECO:0000313" key="3">
    <source>
        <dbReference type="Proteomes" id="UP000250223"/>
    </source>
</evidence>
<organism evidence="2 3">
    <name type="scientific">Clostridium cochlearium</name>
    <dbReference type="NCBI Taxonomy" id="1494"/>
    <lineage>
        <taxon>Bacteria</taxon>
        <taxon>Bacillati</taxon>
        <taxon>Bacillota</taxon>
        <taxon>Clostridia</taxon>
        <taxon>Eubacteriales</taxon>
        <taxon>Clostridiaceae</taxon>
        <taxon>Clostridium</taxon>
    </lineage>
</organism>
<dbReference type="AlphaFoldDB" id="A0A2X2W9Y2"/>
<dbReference type="Pfam" id="PF10105">
    <property type="entry name" value="DUF2344"/>
    <property type="match status" value="1"/>
</dbReference>
<dbReference type="RefSeq" id="WP_096635064.1">
    <property type="nucleotide sequence ID" value="NZ_JAAZKZ010000178.1"/>
</dbReference>
<name>A0A2X2W9Y2_CLOCO</name>
<dbReference type="InterPro" id="IPR018768">
    <property type="entry name" value="DUF2344"/>
</dbReference>
<feature type="domain" description="DUF2344" evidence="1">
    <location>
        <begin position="4"/>
        <end position="192"/>
    </location>
</feature>
<evidence type="ECO:0000259" key="1">
    <source>
        <dbReference type="Pfam" id="PF10105"/>
    </source>
</evidence>
<sequence>MKVRYLIKFTKGSSIKFISHLDLMKTLQRIIKRSAIPIEYSKGFNPHMTMSIAQPLSVGIYSEGEYMDIELTEDVDTNTIKNRLNKSTTRNIEFLEVIKIEDKEGKKKTPKSMAAIDAARYKIKMTYNNTESLEEELKILINLKNWNTIKKTKRGENEADIKPLVKEISYTIDEKNLYIDCILSCGSRENLSADLFSQYIKNNTSNCDLDAFIDIKRQELYGIKGDKYIPLYDFFK</sequence>
<accession>A0A2X2W9Y2</accession>
<gene>
    <name evidence="2" type="ORF">NCTC13028_01365</name>
</gene>
<dbReference type="EMBL" id="UAWC01000009">
    <property type="protein sequence ID" value="SQB34453.1"/>
    <property type="molecule type" value="Genomic_DNA"/>
</dbReference>
<reference evidence="2 3" key="1">
    <citation type="submission" date="2018-06" db="EMBL/GenBank/DDBJ databases">
        <authorList>
            <consortium name="Pathogen Informatics"/>
            <person name="Doyle S."/>
        </authorList>
    </citation>
    <scope>NUCLEOTIDE SEQUENCE [LARGE SCALE GENOMIC DNA]</scope>
    <source>
        <strain evidence="2 3">NCTC13028</strain>
    </source>
</reference>
<proteinExistence type="predicted"/>
<protein>
    <submittedName>
        <fullName evidence="2">Radical SAM-linked protein</fullName>
    </submittedName>
</protein>
<evidence type="ECO:0000313" key="2">
    <source>
        <dbReference type="EMBL" id="SQB34453.1"/>
    </source>
</evidence>
<dbReference type="NCBIfam" id="TIGR03936">
    <property type="entry name" value="sam_1_link_chp"/>
    <property type="match status" value="1"/>
</dbReference>
<dbReference type="Proteomes" id="UP000250223">
    <property type="component" value="Unassembled WGS sequence"/>
</dbReference>